<evidence type="ECO:0000256" key="2">
    <source>
        <dbReference type="ARBA" id="ARBA00022475"/>
    </source>
</evidence>
<evidence type="ECO:0000256" key="3">
    <source>
        <dbReference type="ARBA" id="ARBA00022692"/>
    </source>
</evidence>
<feature type="transmembrane region" description="Helical" evidence="6">
    <location>
        <begin position="185"/>
        <end position="208"/>
    </location>
</feature>
<feature type="domain" description="Na+/H+ antiporter NhaC-like C-terminal" evidence="7">
    <location>
        <begin position="194"/>
        <end position="508"/>
    </location>
</feature>
<dbReference type="InterPro" id="IPR018461">
    <property type="entry name" value="Na/H_Antiport_NhaC-like_C"/>
</dbReference>
<evidence type="ECO:0000313" key="8">
    <source>
        <dbReference type="EMBL" id="SMO84091.1"/>
    </source>
</evidence>
<evidence type="ECO:0000313" key="9">
    <source>
        <dbReference type="Proteomes" id="UP000315636"/>
    </source>
</evidence>
<feature type="transmembrane region" description="Helical" evidence="6">
    <location>
        <begin position="62"/>
        <end position="82"/>
    </location>
</feature>
<comment type="subcellular location">
    <subcellularLocation>
        <location evidence="1">Cell membrane</location>
        <topology evidence="1">Multi-pass membrane protein</topology>
    </subcellularLocation>
</comment>
<keyword evidence="9" id="KW-1185">Reference proteome</keyword>
<dbReference type="EMBL" id="FXTI01000009">
    <property type="protein sequence ID" value="SMO84091.1"/>
    <property type="molecule type" value="Genomic_DNA"/>
</dbReference>
<dbReference type="AlphaFoldDB" id="A0A521EKU2"/>
<dbReference type="PANTHER" id="PTHR43478">
    <property type="entry name" value="NA+/H+ ANTIPORTER-RELATED"/>
    <property type="match status" value="1"/>
</dbReference>
<dbReference type="Proteomes" id="UP000315636">
    <property type="component" value="Unassembled WGS sequence"/>
</dbReference>
<feature type="transmembrane region" description="Helical" evidence="6">
    <location>
        <begin position="228"/>
        <end position="252"/>
    </location>
</feature>
<evidence type="ECO:0000256" key="1">
    <source>
        <dbReference type="ARBA" id="ARBA00004651"/>
    </source>
</evidence>
<feature type="transmembrane region" description="Helical" evidence="6">
    <location>
        <begin position="512"/>
        <end position="530"/>
    </location>
</feature>
<feature type="transmembrane region" description="Helical" evidence="6">
    <location>
        <begin position="324"/>
        <end position="344"/>
    </location>
</feature>
<gene>
    <name evidence="8" type="ORF">SAMN06264849_109116</name>
</gene>
<reference evidence="8 9" key="1">
    <citation type="submission" date="2017-05" db="EMBL/GenBank/DDBJ databases">
        <authorList>
            <person name="Varghese N."/>
            <person name="Submissions S."/>
        </authorList>
    </citation>
    <scope>NUCLEOTIDE SEQUENCE [LARGE SCALE GENOMIC DNA]</scope>
    <source>
        <strain evidence="8 9">DSM 45474</strain>
    </source>
</reference>
<evidence type="ECO:0000256" key="5">
    <source>
        <dbReference type="ARBA" id="ARBA00023136"/>
    </source>
</evidence>
<name>A0A521EKU2_9BACL</name>
<keyword evidence="5 6" id="KW-0472">Membrane</keyword>
<evidence type="ECO:0000256" key="6">
    <source>
        <dbReference type="SAM" id="Phobius"/>
    </source>
</evidence>
<evidence type="ECO:0000256" key="4">
    <source>
        <dbReference type="ARBA" id="ARBA00022989"/>
    </source>
</evidence>
<protein>
    <submittedName>
        <fullName evidence="8">Transporter, NhaC family</fullName>
    </submittedName>
</protein>
<keyword evidence="3 6" id="KW-0812">Transmembrane</keyword>
<dbReference type="Pfam" id="PF03553">
    <property type="entry name" value="Na_H_antiporter"/>
    <property type="match status" value="1"/>
</dbReference>
<proteinExistence type="predicted"/>
<feature type="transmembrane region" description="Helical" evidence="6">
    <location>
        <begin position="102"/>
        <end position="121"/>
    </location>
</feature>
<accession>A0A521EKU2</accession>
<feature type="transmembrane region" description="Helical" evidence="6">
    <location>
        <begin position="365"/>
        <end position="382"/>
    </location>
</feature>
<sequence length="537" mass="57793">MQYVERNRISNIFWFDPEGINGSIKKIKISCIQKGENELTETWLSLLPPLIAIGAALLTREVILSLLLGIASGSVILADFSVTQGLADSFQVIFAQIADPEWSVPTIIFLLILGGLTNLIGESGGAEGFGRWAMSNVKSRAGAQMVPFAAGCAVFIDDYFNCLAVGQIARPITDRQGVSRAKLAYILDATAASVCILVPLSSWGAYLMSQIAKPIQQYGVDSLSPMTAFISLIPANYYAISALLLVFLTVWLRIDFGPMKKHEQKAMQSVQKQRVESQQNGKSVMDLVLPLAMLIGVTLFFILQTGGYFEQKKGVIQVLGDADVMLSLLYAGVISIIFTAVLYIPRKRIQAGEFLSIFSKGMESMLGAVVILVLAWSVGDIVEKLGTGEYLAGLVKSASLPLEMMPIVLFIISGIMAFSTGTSWGTFAIMIPIGAAIAGQFSPDWVLPFIGAVLGGAVFGDHCSPISDTTILSSAGAQCDHMDHVRTQLPYALLAAGTASAGYLVYGLLHEVWIGLVSAVTLLVVVLLFIKKRSVRY</sequence>
<evidence type="ECO:0000259" key="7">
    <source>
        <dbReference type="Pfam" id="PF03553"/>
    </source>
</evidence>
<keyword evidence="4 6" id="KW-1133">Transmembrane helix</keyword>
<organism evidence="8 9">
    <name type="scientific">Melghirimyces algeriensis</name>
    <dbReference type="NCBI Taxonomy" id="910412"/>
    <lineage>
        <taxon>Bacteria</taxon>
        <taxon>Bacillati</taxon>
        <taxon>Bacillota</taxon>
        <taxon>Bacilli</taxon>
        <taxon>Bacillales</taxon>
        <taxon>Thermoactinomycetaceae</taxon>
        <taxon>Melghirimyces</taxon>
    </lineage>
</organism>
<dbReference type="PANTHER" id="PTHR43478:SF1">
    <property type="entry name" value="NA+_H+ ANTIPORTER NHAC-LIKE C-TERMINAL DOMAIN-CONTAINING PROTEIN"/>
    <property type="match status" value="1"/>
</dbReference>
<feature type="transmembrane region" description="Helical" evidence="6">
    <location>
        <begin position="407"/>
        <end position="431"/>
    </location>
</feature>
<keyword evidence="2" id="KW-1003">Cell membrane</keyword>
<dbReference type="GO" id="GO:0005886">
    <property type="term" value="C:plasma membrane"/>
    <property type="evidence" value="ECO:0007669"/>
    <property type="project" value="UniProtKB-SubCell"/>
</dbReference>
<feature type="transmembrane region" description="Helical" evidence="6">
    <location>
        <begin position="489"/>
        <end position="506"/>
    </location>
</feature>
<feature type="transmembrane region" description="Helical" evidence="6">
    <location>
        <begin position="284"/>
        <end position="304"/>
    </location>
</feature>